<accession>A0ABS9TZK3</accession>
<proteinExistence type="predicted"/>
<dbReference type="PANTHER" id="PTHR30055:SF200">
    <property type="entry name" value="HTH-TYPE TRANSCRIPTIONAL REPRESSOR BDCR"/>
    <property type="match status" value="1"/>
</dbReference>
<dbReference type="Proteomes" id="UP001202922">
    <property type="component" value="Unassembled WGS sequence"/>
</dbReference>
<dbReference type="Gene3D" id="1.10.357.10">
    <property type="entry name" value="Tetracycline Repressor, domain 2"/>
    <property type="match status" value="1"/>
</dbReference>
<dbReference type="PROSITE" id="PS50977">
    <property type="entry name" value="HTH_TETR_2"/>
    <property type="match status" value="1"/>
</dbReference>
<dbReference type="RefSeq" id="WP_241053329.1">
    <property type="nucleotide sequence ID" value="NZ_JAKZBV010000001.1"/>
</dbReference>
<evidence type="ECO:0000256" key="1">
    <source>
        <dbReference type="ARBA" id="ARBA00023125"/>
    </source>
</evidence>
<name>A0ABS9TZK3_9MICC</name>
<keyword evidence="1 2" id="KW-0238">DNA-binding</keyword>
<feature type="DNA-binding region" description="H-T-H motif" evidence="2">
    <location>
        <begin position="37"/>
        <end position="56"/>
    </location>
</feature>
<dbReference type="SUPFAM" id="SSF46689">
    <property type="entry name" value="Homeodomain-like"/>
    <property type="match status" value="1"/>
</dbReference>
<dbReference type="Pfam" id="PF00440">
    <property type="entry name" value="TetR_N"/>
    <property type="match status" value="1"/>
</dbReference>
<comment type="caution">
    <text evidence="4">The sequence shown here is derived from an EMBL/GenBank/DDBJ whole genome shotgun (WGS) entry which is preliminary data.</text>
</comment>
<dbReference type="InterPro" id="IPR001647">
    <property type="entry name" value="HTH_TetR"/>
</dbReference>
<reference evidence="4 5" key="1">
    <citation type="submission" date="2022-03" db="EMBL/GenBank/DDBJ databases">
        <title>Sinomonas sp. isolated from a soil.</title>
        <authorList>
            <person name="Han J."/>
            <person name="Kim D.-U."/>
        </authorList>
    </citation>
    <scope>NUCLEOTIDE SEQUENCE [LARGE SCALE GENOMIC DNA]</scope>
    <source>
        <strain evidence="4 5">5-5</strain>
    </source>
</reference>
<feature type="domain" description="HTH tetR-type" evidence="3">
    <location>
        <begin position="14"/>
        <end position="74"/>
    </location>
</feature>
<evidence type="ECO:0000259" key="3">
    <source>
        <dbReference type="PROSITE" id="PS50977"/>
    </source>
</evidence>
<organism evidence="4 5">
    <name type="scientific">Sinomonas terrae</name>
    <dbReference type="NCBI Taxonomy" id="2908838"/>
    <lineage>
        <taxon>Bacteria</taxon>
        <taxon>Bacillati</taxon>
        <taxon>Actinomycetota</taxon>
        <taxon>Actinomycetes</taxon>
        <taxon>Micrococcales</taxon>
        <taxon>Micrococcaceae</taxon>
        <taxon>Sinomonas</taxon>
    </lineage>
</organism>
<evidence type="ECO:0000256" key="2">
    <source>
        <dbReference type="PROSITE-ProRule" id="PRU00335"/>
    </source>
</evidence>
<sequence>MRTEAQARRPGTAAGARQRILDASFDLFARRGIRDVGVDELIGRSGVAKATFYRHFRTKDDLALACLHRWYEERSAAIEAALARHRDADQPALLAVFDVFDEWFRLGNVEVSSFLHVLMEMGPEHPLGRASMDYLARTRDQLAGLARDAGLQDPEGFAWSCHILLKGSIVASAEGDTLAAGRARRMAALLVADSRLRAAMPAGMA</sequence>
<evidence type="ECO:0000313" key="4">
    <source>
        <dbReference type="EMBL" id="MCH6469863.1"/>
    </source>
</evidence>
<dbReference type="EMBL" id="JAKZBV010000001">
    <property type="protein sequence ID" value="MCH6469863.1"/>
    <property type="molecule type" value="Genomic_DNA"/>
</dbReference>
<dbReference type="InterPro" id="IPR009057">
    <property type="entry name" value="Homeodomain-like_sf"/>
</dbReference>
<dbReference type="PRINTS" id="PR00455">
    <property type="entry name" value="HTHTETR"/>
</dbReference>
<dbReference type="PANTHER" id="PTHR30055">
    <property type="entry name" value="HTH-TYPE TRANSCRIPTIONAL REGULATOR RUTR"/>
    <property type="match status" value="1"/>
</dbReference>
<dbReference type="InterPro" id="IPR050109">
    <property type="entry name" value="HTH-type_TetR-like_transc_reg"/>
</dbReference>
<keyword evidence="5" id="KW-1185">Reference proteome</keyword>
<gene>
    <name evidence="4" type="ORF">L0M17_07670</name>
</gene>
<evidence type="ECO:0000313" key="5">
    <source>
        <dbReference type="Proteomes" id="UP001202922"/>
    </source>
</evidence>
<protein>
    <submittedName>
        <fullName evidence="4">TetR/AcrR family transcriptional regulator</fullName>
    </submittedName>
</protein>